<keyword evidence="2" id="KW-1133">Transmembrane helix</keyword>
<proteinExistence type="predicted"/>
<comment type="caution">
    <text evidence="3">The sequence shown here is derived from an EMBL/GenBank/DDBJ whole genome shotgun (WGS) entry which is preliminary data.</text>
</comment>
<name>A0A418R9T4_9BACT</name>
<gene>
    <name evidence="3" type="ORF">D0T11_00745</name>
</gene>
<keyword evidence="2" id="KW-0472">Membrane</keyword>
<keyword evidence="4" id="KW-1185">Reference proteome</keyword>
<dbReference type="EMBL" id="QYCN01000001">
    <property type="protein sequence ID" value="RIY14247.1"/>
    <property type="molecule type" value="Genomic_DNA"/>
</dbReference>
<keyword evidence="2" id="KW-0812">Transmembrane</keyword>
<dbReference type="Proteomes" id="UP000284250">
    <property type="component" value="Unassembled WGS sequence"/>
</dbReference>
<feature type="compositionally biased region" description="Polar residues" evidence="1">
    <location>
        <begin position="89"/>
        <end position="100"/>
    </location>
</feature>
<feature type="region of interest" description="Disordered" evidence="1">
    <location>
        <begin position="69"/>
        <end position="100"/>
    </location>
</feature>
<sequence>MALLAGISLLLALLLTAYLYDTQDHFFSRLFGAFFVFFWLLAVTFLGAVPFVSWAAANWFGATWSDAAPAPVRRKRPPASPAVPRKPTRATTRLNSTQHP</sequence>
<evidence type="ECO:0000256" key="1">
    <source>
        <dbReference type="SAM" id="MobiDB-lite"/>
    </source>
</evidence>
<reference evidence="3 4" key="1">
    <citation type="submission" date="2019-01" db="EMBL/GenBank/DDBJ databases">
        <title>Hymenobacter humicola sp. nov., isolated from soils in Antarctica.</title>
        <authorList>
            <person name="Sedlacek I."/>
            <person name="Holochova P."/>
            <person name="Kralova S."/>
            <person name="Pantucek R."/>
            <person name="Stankova E."/>
            <person name="Vrbovska V."/>
            <person name="Kristofova L."/>
            <person name="Svec P."/>
            <person name="Busse H.-J."/>
        </authorList>
    </citation>
    <scope>NUCLEOTIDE SEQUENCE [LARGE SCALE GENOMIC DNA]</scope>
    <source>
        <strain evidence="3 4">CCM 8852</strain>
    </source>
</reference>
<protein>
    <submittedName>
        <fullName evidence="3">Uncharacterized protein</fullName>
    </submittedName>
</protein>
<evidence type="ECO:0000313" key="3">
    <source>
        <dbReference type="EMBL" id="RIY14247.1"/>
    </source>
</evidence>
<accession>A0A418R9T4</accession>
<organism evidence="3 4">
    <name type="scientific">Hymenobacter rubripertinctus</name>
    <dbReference type="NCBI Taxonomy" id="2029981"/>
    <lineage>
        <taxon>Bacteria</taxon>
        <taxon>Pseudomonadati</taxon>
        <taxon>Bacteroidota</taxon>
        <taxon>Cytophagia</taxon>
        <taxon>Cytophagales</taxon>
        <taxon>Hymenobacteraceae</taxon>
        <taxon>Hymenobacter</taxon>
    </lineage>
</organism>
<dbReference type="AlphaFoldDB" id="A0A418R9T4"/>
<evidence type="ECO:0000313" key="4">
    <source>
        <dbReference type="Proteomes" id="UP000284250"/>
    </source>
</evidence>
<feature type="transmembrane region" description="Helical" evidence="2">
    <location>
        <begin position="29"/>
        <end position="52"/>
    </location>
</feature>
<evidence type="ECO:0000256" key="2">
    <source>
        <dbReference type="SAM" id="Phobius"/>
    </source>
</evidence>